<dbReference type="Gene3D" id="3.40.640.10">
    <property type="entry name" value="Type I PLP-dependent aspartate aminotransferase-like (Major domain)"/>
    <property type="match status" value="1"/>
</dbReference>
<dbReference type="GO" id="GO:0030170">
    <property type="term" value="F:pyridoxal phosphate binding"/>
    <property type="evidence" value="ECO:0007669"/>
    <property type="project" value="InterPro"/>
</dbReference>
<organism evidence="8 9">
    <name type="scientific">Methylotuvimicrobium alcaliphilum (strain DSM 19304 / NCIMB 14124 / VKM B-2133 / 20Z)</name>
    <name type="common">Methylomicrobium alcaliphilum</name>
    <dbReference type="NCBI Taxonomy" id="1091494"/>
    <lineage>
        <taxon>Bacteria</taxon>
        <taxon>Pseudomonadati</taxon>
        <taxon>Pseudomonadota</taxon>
        <taxon>Gammaproteobacteria</taxon>
        <taxon>Methylococcales</taxon>
        <taxon>Methylococcaceae</taxon>
        <taxon>Methylotuvimicrobium</taxon>
    </lineage>
</organism>
<dbReference type="Proteomes" id="UP000008315">
    <property type="component" value="Chromosome"/>
</dbReference>
<evidence type="ECO:0000256" key="3">
    <source>
        <dbReference type="ARBA" id="ARBA00022576"/>
    </source>
</evidence>
<reference evidence="9" key="1">
    <citation type="journal article" date="2012" name="J. Bacteriol.">
        <title>Genome sequence of the haloalkaliphilic methanotrophic bacterium Methylomicrobium alcaliphilum 20Z.</title>
        <authorList>
            <person name="Vuilleumier S."/>
            <person name="Khmelenina V.N."/>
            <person name="Bringel F."/>
            <person name="Reshetnikov A.S."/>
            <person name="Lajus A."/>
            <person name="Mangenot S."/>
            <person name="Rouy Z."/>
            <person name="Op den Camp H.J."/>
            <person name="Jetten M.S."/>
            <person name="Dispirito A.A."/>
            <person name="Dunfield P."/>
            <person name="Klotz M.G."/>
            <person name="Semrau J.D."/>
            <person name="Stein L.Y."/>
            <person name="Barbe V."/>
            <person name="Medigue C."/>
            <person name="Trotsenko Y.A."/>
            <person name="Kalyuzhnaya M.G."/>
        </authorList>
    </citation>
    <scope>NUCLEOTIDE SEQUENCE [LARGE SCALE GENOMIC DNA]</scope>
    <source>
        <strain evidence="9">DSM 19304 / NCIMB 14124 / VKM B-2133 / 20Z</strain>
    </source>
</reference>
<dbReference type="GO" id="GO:0006520">
    <property type="term" value="P:amino acid metabolic process"/>
    <property type="evidence" value="ECO:0007669"/>
    <property type="project" value="InterPro"/>
</dbReference>
<dbReference type="HOGENOM" id="CLU_017584_4_3_6"/>
<dbReference type="PANTHER" id="PTHR46383:SF1">
    <property type="entry name" value="ASPARTATE AMINOTRANSFERASE"/>
    <property type="match status" value="1"/>
</dbReference>
<dbReference type="GO" id="GO:0008483">
    <property type="term" value="F:transaminase activity"/>
    <property type="evidence" value="ECO:0007669"/>
    <property type="project" value="UniProtKB-KW"/>
</dbReference>
<dbReference type="FunFam" id="3.40.640.10:FF:000033">
    <property type="entry name" value="Aspartate aminotransferase"/>
    <property type="match status" value="1"/>
</dbReference>
<evidence type="ECO:0000256" key="2">
    <source>
        <dbReference type="ARBA" id="ARBA00007441"/>
    </source>
</evidence>
<evidence type="ECO:0000256" key="1">
    <source>
        <dbReference type="ARBA" id="ARBA00001933"/>
    </source>
</evidence>
<dbReference type="InterPro" id="IPR004839">
    <property type="entry name" value="Aminotransferase_I/II_large"/>
</dbReference>
<dbReference type="KEGG" id="mah:MEALZ_0888"/>
<dbReference type="Gene3D" id="3.90.1150.10">
    <property type="entry name" value="Aspartate Aminotransferase, domain 1"/>
    <property type="match status" value="1"/>
</dbReference>
<feature type="domain" description="Aminotransferase class I/classII large" evidence="7">
    <location>
        <begin position="32"/>
        <end position="389"/>
    </location>
</feature>
<dbReference type="InterPro" id="IPR015424">
    <property type="entry name" value="PyrdxlP-dep_Trfase"/>
</dbReference>
<evidence type="ECO:0000313" key="9">
    <source>
        <dbReference type="Proteomes" id="UP000008315"/>
    </source>
</evidence>
<dbReference type="Pfam" id="PF00155">
    <property type="entry name" value="Aminotran_1_2"/>
    <property type="match status" value="1"/>
</dbReference>
<dbReference type="STRING" id="1091494.MEALZ_0888"/>
<dbReference type="SUPFAM" id="SSF53383">
    <property type="entry name" value="PLP-dependent transferases"/>
    <property type="match status" value="1"/>
</dbReference>
<dbReference type="CDD" id="cd00609">
    <property type="entry name" value="AAT_like"/>
    <property type="match status" value="1"/>
</dbReference>
<evidence type="ECO:0000256" key="5">
    <source>
        <dbReference type="ARBA" id="ARBA00022898"/>
    </source>
</evidence>
<dbReference type="AlphaFoldDB" id="G4T390"/>
<dbReference type="InterPro" id="IPR004838">
    <property type="entry name" value="NHTrfase_class1_PyrdxlP-BS"/>
</dbReference>
<evidence type="ECO:0000256" key="4">
    <source>
        <dbReference type="ARBA" id="ARBA00022679"/>
    </source>
</evidence>
<proteinExistence type="inferred from homology"/>
<dbReference type="PANTHER" id="PTHR46383">
    <property type="entry name" value="ASPARTATE AMINOTRANSFERASE"/>
    <property type="match status" value="1"/>
</dbReference>
<dbReference type="InterPro" id="IPR015421">
    <property type="entry name" value="PyrdxlP-dep_Trfase_major"/>
</dbReference>
<dbReference type="InterPro" id="IPR050596">
    <property type="entry name" value="AspAT/PAT-like"/>
</dbReference>
<keyword evidence="5" id="KW-0663">Pyridoxal phosphate</keyword>
<keyword evidence="4 6" id="KW-0808">Transferase</keyword>
<comment type="similarity">
    <text evidence="2 6">Belongs to the class-I pyridoxal-phosphate-dependent aminotransferase family.</text>
</comment>
<dbReference type="EMBL" id="FO082060">
    <property type="protein sequence ID" value="CCE22582.1"/>
    <property type="molecule type" value="Genomic_DNA"/>
</dbReference>
<name>G4T390_META2</name>
<protein>
    <recommendedName>
        <fullName evidence="6">Aminotransferase</fullName>
        <ecNumber evidence="6">2.6.1.-</ecNumber>
    </recommendedName>
</protein>
<accession>G4T390</accession>
<dbReference type="PATRIC" id="fig|271065.3.peg.905"/>
<sequence length="393" mass="42589">MSIKLSGRVQSVKPSPTLAITARAAAMRAAGKDIIGLGAGEPDFDTPDHIKAAAIEAMNKGFTKYTPVGGTPSLKQAIIDKFKKDNGLDYQAKQILVSCGGKQSSYNLTQALLNEGDEVVIPAPYWVSYPDMVLLAGGVPVVIETTQAQHFKISPDQLRAAINDKTRLIFLNSPSNPTGVAYSLDELKALGTVLKEFPDIMIATDDMYEHILWQKGNFVNILNACPELYDRTLVMNGVSKAYSMTGWRIGYAAGPANLIEAMGTIQSQSTSNPTSISQYAAEAALTGDQGFIDMMMTEFKKRHDFVVSELNKIDGIDCLETDGTFYVFPNVEQAIAKMDNIKDDLDFSEYLIENAGVALVPGSAFGCPGHVRISIATSMKNLENALERIKKAV</sequence>
<evidence type="ECO:0000313" key="8">
    <source>
        <dbReference type="EMBL" id="CCE22582.1"/>
    </source>
</evidence>
<keyword evidence="9" id="KW-1185">Reference proteome</keyword>
<dbReference type="EC" id="2.6.1.-" evidence="6"/>
<gene>
    <name evidence="8" type="primary">aspC</name>
    <name evidence="8" type="ordered locus">MEALZ_0888</name>
</gene>
<evidence type="ECO:0000259" key="7">
    <source>
        <dbReference type="Pfam" id="PF00155"/>
    </source>
</evidence>
<comment type="cofactor">
    <cofactor evidence="1 6">
        <name>pyridoxal 5'-phosphate</name>
        <dbReference type="ChEBI" id="CHEBI:597326"/>
    </cofactor>
</comment>
<dbReference type="PROSITE" id="PS00105">
    <property type="entry name" value="AA_TRANSFER_CLASS_1"/>
    <property type="match status" value="1"/>
</dbReference>
<keyword evidence="3 6" id="KW-0032">Aminotransferase</keyword>
<dbReference type="RefSeq" id="WP_014147383.1">
    <property type="nucleotide sequence ID" value="NC_016112.1"/>
</dbReference>
<evidence type="ECO:0000256" key="6">
    <source>
        <dbReference type="RuleBase" id="RU000481"/>
    </source>
</evidence>
<dbReference type="InterPro" id="IPR015422">
    <property type="entry name" value="PyrdxlP-dep_Trfase_small"/>
</dbReference>